<accession>A0A9P7YJW3</accession>
<dbReference type="AlphaFoldDB" id="A0A9P7YJW3"/>
<dbReference type="Proteomes" id="UP000824998">
    <property type="component" value="Unassembled WGS sequence"/>
</dbReference>
<keyword evidence="2" id="KW-1185">Reference proteome</keyword>
<dbReference type="EMBL" id="MU251450">
    <property type="protein sequence ID" value="KAG9234836.1"/>
    <property type="molecule type" value="Genomic_DNA"/>
</dbReference>
<evidence type="ECO:0000313" key="1">
    <source>
        <dbReference type="EMBL" id="KAG9234836.1"/>
    </source>
</evidence>
<evidence type="ECO:0000313" key="2">
    <source>
        <dbReference type="Proteomes" id="UP000824998"/>
    </source>
</evidence>
<reference evidence="1" key="1">
    <citation type="journal article" date="2021" name="IMA Fungus">
        <title>Genomic characterization of three marine fungi, including Emericellopsis atlantica sp. nov. with signatures of a generalist lifestyle and marine biomass degradation.</title>
        <authorList>
            <person name="Hagestad O.C."/>
            <person name="Hou L."/>
            <person name="Andersen J.H."/>
            <person name="Hansen E.H."/>
            <person name="Altermark B."/>
            <person name="Li C."/>
            <person name="Kuhnert E."/>
            <person name="Cox R.J."/>
            <person name="Crous P.W."/>
            <person name="Spatafora J.W."/>
            <person name="Lail K."/>
            <person name="Amirebrahimi M."/>
            <person name="Lipzen A."/>
            <person name="Pangilinan J."/>
            <person name="Andreopoulos W."/>
            <person name="Hayes R.D."/>
            <person name="Ng V."/>
            <person name="Grigoriev I.V."/>
            <person name="Jackson S.A."/>
            <person name="Sutton T.D.S."/>
            <person name="Dobson A.D.W."/>
            <person name="Rama T."/>
        </authorList>
    </citation>
    <scope>NUCLEOTIDE SEQUENCE</scope>
    <source>
        <strain evidence="1">TRa018bII</strain>
    </source>
</reference>
<comment type="caution">
    <text evidence="1">The sequence shown here is derived from an EMBL/GenBank/DDBJ whole genome shotgun (WGS) entry which is preliminary data.</text>
</comment>
<protein>
    <submittedName>
        <fullName evidence="1">Uncharacterized protein</fullName>
    </submittedName>
</protein>
<proteinExistence type="predicted"/>
<sequence length="240" mass="26474">MPLYDGQEHMLSPRGYGAQSFCVVTTDGFLILSLSLQGVNPRVIDRCRVVPTIALRYFHQGTTTQGVGDLHAGVRAAEIAGIDALVGVELPRETNPLASCGEADSPQMYRSMQGEGREAIGVDVLYVSHALPGIRSASPHRNLKSPPPPSTRIRPRHAIESDALVNRRGIQVPFRRRPRPRGLEQTPWCDRSVLYTFHGNLNAGSVLVRYAYLRKQLPCPFSVDLQILPMSEPRSSVQDV</sequence>
<name>A0A9P7YJW3_9HELO</name>
<organism evidence="1 2">
    <name type="scientific">Amylocarpus encephaloides</name>
    <dbReference type="NCBI Taxonomy" id="45428"/>
    <lineage>
        <taxon>Eukaryota</taxon>
        <taxon>Fungi</taxon>
        <taxon>Dikarya</taxon>
        <taxon>Ascomycota</taxon>
        <taxon>Pezizomycotina</taxon>
        <taxon>Leotiomycetes</taxon>
        <taxon>Helotiales</taxon>
        <taxon>Helotiales incertae sedis</taxon>
        <taxon>Amylocarpus</taxon>
    </lineage>
</organism>
<gene>
    <name evidence="1" type="ORF">BJ875DRAFT_440902</name>
</gene>